<evidence type="ECO:0000313" key="4">
    <source>
        <dbReference type="EMBL" id="MBO0934391.1"/>
    </source>
</evidence>
<evidence type="ECO:0000256" key="2">
    <source>
        <dbReference type="SAM" id="SignalP"/>
    </source>
</evidence>
<keyword evidence="2" id="KW-0732">Signal</keyword>
<keyword evidence="1" id="KW-0472">Membrane</keyword>
<name>A0A939K2S8_9BACT</name>
<reference evidence="4 5" key="1">
    <citation type="submission" date="2021-03" db="EMBL/GenBank/DDBJ databases">
        <title>Fibrella sp. HMF5036 genome sequencing and assembly.</title>
        <authorList>
            <person name="Kang H."/>
            <person name="Kim H."/>
            <person name="Bae S."/>
            <person name="Joh K."/>
        </authorList>
    </citation>
    <scope>NUCLEOTIDE SEQUENCE [LARGE SCALE GENOMIC DNA]</scope>
    <source>
        <strain evidence="4 5">HMF5036</strain>
    </source>
</reference>
<feature type="signal peptide" evidence="2">
    <location>
        <begin position="1"/>
        <end position="16"/>
    </location>
</feature>
<dbReference type="InterPro" id="IPR050640">
    <property type="entry name" value="Bact_2-comp_sensor_kinase"/>
</dbReference>
<dbReference type="InterPro" id="IPR015943">
    <property type="entry name" value="WD40/YVTN_repeat-like_dom_sf"/>
</dbReference>
<dbReference type="InterPro" id="IPR036890">
    <property type="entry name" value="HATPase_C_sf"/>
</dbReference>
<dbReference type="SUPFAM" id="SSF55874">
    <property type="entry name" value="ATPase domain of HSP90 chaperone/DNA topoisomerase II/histidine kinase"/>
    <property type="match status" value="1"/>
</dbReference>
<keyword evidence="4" id="KW-0418">Kinase</keyword>
<protein>
    <submittedName>
        <fullName evidence="4">Histidine kinase</fullName>
    </submittedName>
</protein>
<dbReference type="RefSeq" id="WP_207338357.1">
    <property type="nucleotide sequence ID" value="NZ_JAFMYU010000031.1"/>
</dbReference>
<dbReference type="InterPro" id="IPR011047">
    <property type="entry name" value="Quinoprotein_ADH-like_sf"/>
</dbReference>
<feature type="chain" id="PRO_5037543029" evidence="2">
    <location>
        <begin position="17"/>
        <end position="954"/>
    </location>
</feature>
<dbReference type="Pfam" id="PF07494">
    <property type="entry name" value="Reg_prop"/>
    <property type="match status" value="1"/>
</dbReference>
<proteinExistence type="predicted"/>
<dbReference type="InterPro" id="IPR010559">
    <property type="entry name" value="Sig_transdc_His_kin_internal"/>
</dbReference>
<gene>
    <name evidence="4" type="ORF">J2I48_25505</name>
</gene>
<dbReference type="GO" id="GO:0000155">
    <property type="term" value="F:phosphorelay sensor kinase activity"/>
    <property type="evidence" value="ECO:0007669"/>
    <property type="project" value="InterPro"/>
</dbReference>
<dbReference type="AlphaFoldDB" id="A0A939K2S8"/>
<dbReference type="SUPFAM" id="SSF50998">
    <property type="entry name" value="Quinoprotein alcohol dehydrogenase-like"/>
    <property type="match status" value="1"/>
</dbReference>
<feature type="domain" description="Signal transduction histidine kinase internal region" evidence="3">
    <location>
        <begin position="743"/>
        <end position="822"/>
    </location>
</feature>
<organism evidence="4 5">
    <name type="scientific">Fibrella aquatilis</name>
    <dbReference type="NCBI Taxonomy" id="2817059"/>
    <lineage>
        <taxon>Bacteria</taxon>
        <taxon>Pseudomonadati</taxon>
        <taxon>Bacteroidota</taxon>
        <taxon>Cytophagia</taxon>
        <taxon>Cytophagales</taxon>
        <taxon>Spirosomataceae</taxon>
        <taxon>Fibrella</taxon>
    </lineage>
</organism>
<feature type="transmembrane region" description="Helical" evidence="1">
    <location>
        <begin position="694"/>
        <end position="715"/>
    </location>
</feature>
<dbReference type="Gene3D" id="2.130.10.10">
    <property type="entry name" value="YVTN repeat-like/Quinoprotein amine dehydrogenase"/>
    <property type="match status" value="2"/>
</dbReference>
<comment type="caution">
    <text evidence="4">The sequence shown here is derived from an EMBL/GenBank/DDBJ whole genome shotgun (WGS) entry which is preliminary data.</text>
</comment>
<dbReference type="SUPFAM" id="SSF101908">
    <property type="entry name" value="Putative isomerase YbhE"/>
    <property type="match status" value="1"/>
</dbReference>
<dbReference type="InterPro" id="IPR011110">
    <property type="entry name" value="Reg_prop"/>
</dbReference>
<keyword evidence="4" id="KW-0808">Transferase</keyword>
<keyword evidence="1" id="KW-0812">Transmembrane</keyword>
<dbReference type="Proteomes" id="UP000664795">
    <property type="component" value="Unassembled WGS sequence"/>
</dbReference>
<dbReference type="Gene3D" id="2.60.40.10">
    <property type="entry name" value="Immunoglobulins"/>
    <property type="match status" value="1"/>
</dbReference>
<dbReference type="PANTHER" id="PTHR34220">
    <property type="entry name" value="SENSOR HISTIDINE KINASE YPDA"/>
    <property type="match status" value="1"/>
</dbReference>
<dbReference type="GO" id="GO:0016020">
    <property type="term" value="C:membrane"/>
    <property type="evidence" value="ECO:0007669"/>
    <property type="project" value="InterPro"/>
</dbReference>
<keyword evidence="5" id="KW-1185">Reference proteome</keyword>
<evidence type="ECO:0000256" key="1">
    <source>
        <dbReference type="SAM" id="Phobius"/>
    </source>
</evidence>
<dbReference type="PANTHER" id="PTHR34220:SF7">
    <property type="entry name" value="SENSOR HISTIDINE KINASE YPDA"/>
    <property type="match status" value="1"/>
</dbReference>
<dbReference type="InterPro" id="IPR013783">
    <property type="entry name" value="Ig-like_fold"/>
</dbReference>
<keyword evidence="1" id="KW-1133">Transmembrane helix</keyword>
<dbReference type="Pfam" id="PF06580">
    <property type="entry name" value="His_kinase"/>
    <property type="match status" value="1"/>
</dbReference>
<sequence length="954" mass="107041">MPLLVLLLLLNVPGLAQDVSYQAFGKAQGMPSNTVYDLLQDQRGFIWLATDKGLFRYDGVHFRPYNNSQQNDKALSNLMEDAGGRVWCQNFTGQFFYWQADSLHLCEQLKPTGMYCPAAIVGGTTLMSLGSNAIRRFNITHFRTTDTPQPTGHLRPSSQVNGGYYYVMDAQANRIVGVSATGAKVSIAATPDKQTFYHAVVNETLFLIPKNDATLITARPANGRTYTIRLARKSLIQHVKAIDDQYLCLFTSAGFYLIDVRQKPRLVAPRLVDKNCTSLIRDREGNFWLSTTNDGLLLIPSLSVDVVSAGKPFSRLQAQPDERTLVYGTSDGEVGMIATNSLTSRILYKGATNAEVLSLFYDKPRSQLLFCSDQFYRLNNGQVQKVDIMSVKDMKAIDGQSIALAATGTSGRYRLDAHDPVVQIGNYGERVRAVAVLPGSPTIYTATPTGLWRHVPGQPGTLVNAQSLPLTDLTVTQTPTPMLFAASPTQGLFAFQNDRQILHLTKDNGLADNSLYRVKAYKNQVWWLTEKAVQCYDLTTKQIRTYDKTDGLPDADLKDLAFARDTAYIATRAGLVRFPVQLPATNPHRPQVLLTGLFQDHAAVPMTSPHTFRYDQNTIDIRYSVLSFRSQGAVQVYYRINRQAWLRADQTQRLLSLPSLAPDDYTVQIKAINEDGLVSAVSVVVRFTIERPFWLQYWFLIPLGLFSLLGTYLLYRNRLRRQQRETTLLTEKNRLEQELQQSRLTAIKSQMNPHFLFNALNTIQSYIYLNEKKQASSYLVKFSELTRLILDMSSDDTVALAQELKAIGLYLELEQMRFEDTLTYQLVVDTSLDPDQVHIPSMLIQPYVENAIKHGLMHKKTDRHLLVNFERGPGYLQVVIDDNGIGRIRSTEINQHRAGGGGRRHESFASAANQKRLALLNNGHNAQIGLEIIDKTDATGYSSGTQVVIRIPLL</sequence>
<dbReference type="EMBL" id="JAFMYU010000031">
    <property type="protein sequence ID" value="MBO0934391.1"/>
    <property type="molecule type" value="Genomic_DNA"/>
</dbReference>
<dbReference type="Gene3D" id="3.30.565.10">
    <property type="entry name" value="Histidine kinase-like ATPase, C-terminal domain"/>
    <property type="match status" value="1"/>
</dbReference>
<evidence type="ECO:0000259" key="3">
    <source>
        <dbReference type="Pfam" id="PF06580"/>
    </source>
</evidence>
<evidence type="ECO:0000313" key="5">
    <source>
        <dbReference type="Proteomes" id="UP000664795"/>
    </source>
</evidence>
<accession>A0A939K2S8</accession>